<dbReference type="Pfam" id="PF02535">
    <property type="entry name" value="Zip"/>
    <property type="match status" value="1"/>
</dbReference>
<evidence type="ECO:0000313" key="25">
    <source>
        <dbReference type="Proteomes" id="UP000504628"/>
    </source>
</evidence>
<feature type="region of interest" description="Disordered" evidence="21">
    <location>
        <begin position="387"/>
        <end position="410"/>
    </location>
</feature>
<proteinExistence type="inferred from homology"/>
<keyword evidence="5" id="KW-1003">Cell membrane</keyword>
<dbReference type="KEGG" id="pdic:114514460"/>
<dbReference type="GO" id="GO:0055038">
    <property type="term" value="C:recycling endosome membrane"/>
    <property type="evidence" value="ECO:0007669"/>
    <property type="project" value="UniProtKB-SubCell"/>
</dbReference>
<dbReference type="Pfam" id="PF21116">
    <property type="entry name" value="EF-hand_Zip"/>
    <property type="match status" value="1"/>
</dbReference>
<keyword evidence="4" id="KW-0813">Transport</keyword>
<evidence type="ECO:0000256" key="11">
    <source>
        <dbReference type="ARBA" id="ARBA00022843"/>
    </source>
</evidence>
<keyword evidence="13 22" id="KW-1133">Transmembrane helix</keyword>
<evidence type="ECO:0000259" key="24">
    <source>
        <dbReference type="Pfam" id="PF21116"/>
    </source>
</evidence>
<feature type="transmembrane region" description="Helical" evidence="22">
    <location>
        <begin position="475"/>
        <end position="496"/>
    </location>
</feature>
<keyword evidence="11" id="KW-0832">Ubl conjugation</keyword>
<dbReference type="InterPro" id="IPR041137">
    <property type="entry name" value="ZIP4_N"/>
</dbReference>
<feature type="region of interest" description="Disordered" evidence="21">
    <location>
        <begin position="1"/>
        <end position="41"/>
    </location>
</feature>
<keyword evidence="10" id="KW-0862">Zinc</keyword>
<feature type="transmembrane region" description="Helical" evidence="22">
    <location>
        <begin position="708"/>
        <end position="730"/>
    </location>
</feature>
<feature type="transmembrane region" description="Helical" evidence="22">
    <location>
        <begin position="736"/>
        <end position="755"/>
    </location>
</feature>
<accession>A0A6J2NHT3</accession>
<feature type="domain" description="Zinc transporter ZIP4 N-terminal" evidence="23">
    <location>
        <begin position="190"/>
        <end position="341"/>
    </location>
</feature>
<feature type="transmembrane region" description="Helical" evidence="22">
    <location>
        <begin position="550"/>
        <end position="567"/>
    </location>
</feature>
<dbReference type="OrthoDB" id="200954at2759"/>
<reference evidence="26" key="1">
    <citation type="submission" date="2025-08" db="UniProtKB">
        <authorList>
            <consortium name="RefSeq"/>
        </authorList>
    </citation>
    <scope>IDENTIFICATION</scope>
    <source>
        <tissue evidence="26">Muscle</tissue>
    </source>
</reference>
<dbReference type="GeneID" id="114514460"/>
<keyword evidence="8" id="KW-0732">Signal</keyword>
<dbReference type="Proteomes" id="UP000504628">
    <property type="component" value="Chromosome 7"/>
</dbReference>
<organism evidence="25 26">
    <name type="scientific">Phyllostomus discolor</name>
    <name type="common">pale spear-nosed bat</name>
    <dbReference type="NCBI Taxonomy" id="89673"/>
    <lineage>
        <taxon>Eukaryota</taxon>
        <taxon>Metazoa</taxon>
        <taxon>Chordata</taxon>
        <taxon>Craniata</taxon>
        <taxon>Vertebrata</taxon>
        <taxon>Euteleostomi</taxon>
        <taxon>Mammalia</taxon>
        <taxon>Eutheria</taxon>
        <taxon>Laurasiatheria</taxon>
        <taxon>Chiroptera</taxon>
        <taxon>Yangochiroptera</taxon>
        <taxon>Phyllostomidae</taxon>
        <taxon>Phyllostominae</taxon>
        <taxon>Phyllostomus</taxon>
    </lineage>
</organism>
<evidence type="ECO:0000259" key="23">
    <source>
        <dbReference type="Pfam" id="PF18292"/>
    </source>
</evidence>
<dbReference type="RefSeq" id="XP_028389420.2">
    <property type="nucleotide sequence ID" value="XM_028533619.2"/>
</dbReference>
<sequence length="796" mass="84291">MRLCPRPAGQRRQVDAPAPGSRDRGRALPPGEHSPRLRGGSVAGMLHLVPPVRQSGNTWGRSWPQAALAPQAVATCFGEDLPLEWLTCAPLTANHRALQQTLGSDPGPGPSPAQAALPALGPPVPPCSPGFPSTALSVCGLGMAVSAWGCRWPWLLLAVLVVAGTAAQPAHLLTSLSSGRGALDRVALGSLLNTLAARVHCSSGPCGKCLTVDDLLALGRPAAPGPSPGPALQPAHIARLSAAAVLYLSDPEGTCEDVQAGRWASRADRLLALLEGPKALTPGLSRLLHRIRVHTTGQPPTEEACVDLPQLLGEAARAGAPGSPGFVLAALLDHVRNGSCFHALPTPQYFVDFVFRQHHSDSPNITLDELAALMQHLGVGGVAEPHSDHGLYHHHHSRRKRAGPATRNGSSSVWDSVCLSARDVLAVYGLSEQNGVAPDAWARLSPALLQQQLSGACSPQPSHSAQDQLSQAQKYLYGSLATLLIGLCSACGLLLLVCTGCREAAHYVVQAFLGLAVGALTGDALLHLAPKVLGLHQHDWHAADSHSPQPTWRLLVAIGGLYIFFLFEKLCDLLLPLHPEDQKDEPCSHTGHGGHSHGMSLQLAPRELRQPRQPHEGSRADLVAEESPELLNPGPRRLKPELRLLPYMITLGDGLHNFADGLALGAAFATSWKTGLATSLAVFCHEVPHELGDFAALLHAGLSAPRALLLNLASALTAFAGLYVALAMGVGEESESWILAVAIGLFLYVALCDMLPAMLRVRDRRPWLLFLLHNVGLLGGWAILLLLSLYEDSFIL</sequence>
<feature type="domain" description="Zinc transporter ZIP4/12 EF-hand" evidence="24">
    <location>
        <begin position="347"/>
        <end position="456"/>
    </location>
</feature>
<dbReference type="Pfam" id="PF18292">
    <property type="entry name" value="ZIP4_domain"/>
    <property type="match status" value="1"/>
</dbReference>
<keyword evidence="14" id="KW-0406">Ion transport</keyword>
<name>A0A6J2NHT3_9CHIR</name>
<keyword evidence="12" id="KW-0864">Zinc transport</keyword>
<feature type="region of interest" description="Disordered" evidence="21">
    <location>
        <begin position="99"/>
        <end position="119"/>
    </location>
</feature>
<dbReference type="InterPro" id="IPR003689">
    <property type="entry name" value="ZIP"/>
</dbReference>
<evidence type="ECO:0000256" key="4">
    <source>
        <dbReference type="ARBA" id="ARBA00022448"/>
    </source>
</evidence>
<keyword evidence="6 22" id="KW-0812">Transmembrane</keyword>
<evidence type="ECO:0000256" key="16">
    <source>
        <dbReference type="ARBA" id="ARBA00034634"/>
    </source>
</evidence>
<protein>
    <recommendedName>
        <fullName evidence="17">Zinc transporter ZIP4</fullName>
    </recommendedName>
    <alternativeName>
        <fullName evidence="19">Solute carrier family 39 member 4</fullName>
    </alternativeName>
    <alternativeName>
        <fullName evidence="18">Zrt- and Irt-like protein 4</fullName>
    </alternativeName>
</protein>
<evidence type="ECO:0000256" key="2">
    <source>
        <dbReference type="ARBA" id="ARBA00004424"/>
    </source>
</evidence>
<evidence type="ECO:0000256" key="1">
    <source>
        <dbReference type="ARBA" id="ARBA00004195"/>
    </source>
</evidence>
<dbReference type="PANTHER" id="PTHR12191:SF21">
    <property type="entry name" value="ZINC TRANSPORTER ZIP4"/>
    <property type="match status" value="1"/>
</dbReference>
<keyword evidence="7" id="KW-0479">Metal-binding</keyword>
<evidence type="ECO:0000256" key="9">
    <source>
        <dbReference type="ARBA" id="ARBA00022753"/>
    </source>
</evidence>
<keyword evidence="9" id="KW-0967">Endosome</keyword>
<evidence type="ECO:0000256" key="14">
    <source>
        <dbReference type="ARBA" id="ARBA00023065"/>
    </source>
</evidence>
<comment type="similarity">
    <text evidence="3">Belongs to the ZIP transporter (TC 2.A.5) family.</text>
</comment>
<keyword evidence="25" id="KW-1185">Reference proteome</keyword>
<comment type="catalytic activity">
    <reaction evidence="16">
        <text>Zn(2+)(in) = Zn(2+)(out)</text>
        <dbReference type="Rhea" id="RHEA:29351"/>
        <dbReference type="ChEBI" id="CHEBI:29105"/>
    </reaction>
</comment>
<dbReference type="GO" id="GO:0030003">
    <property type="term" value="P:intracellular monoatomic cation homeostasis"/>
    <property type="evidence" value="ECO:0007669"/>
    <property type="project" value="TreeGrafter"/>
</dbReference>
<feature type="compositionally biased region" description="Basic residues" evidence="21">
    <location>
        <begin position="392"/>
        <end position="402"/>
    </location>
</feature>
<evidence type="ECO:0000256" key="6">
    <source>
        <dbReference type="ARBA" id="ARBA00022692"/>
    </source>
</evidence>
<dbReference type="GO" id="GO:0005385">
    <property type="term" value="F:zinc ion transmembrane transporter activity"/>
    <property type="evidence" value="ECO:0007669"/>
    <property type="project" value="TreeGrafter"/>
</dbReference>
<gene>
    <name evidence="26" type="primary">SLC39A4</name>
</gene>
<feature type="compositionally biased region" description="Basic and acidic residues" evidence="21">
    <location>
        <begin position="609"/>
        <end position="619"/>
    </location>
</feature>
<dbReference type="CTD" id="55630"/>
<dbReference type="GO" id="GO:0046872">
    <property type="term" value="F:metal ion binding"/>
    <property type="evidence" value="ECO:0007669"/>
    <property type="project" value="UniProtKB-KW"/>
</dbReference>
<feature type="transmembrane region" description="Helical" evidence="22">
    <location>
        <begin position="508"/>
        <end position="530"/>
    </location>
</feature>
<dbReference type="InterPro" id="IPR050799">
    <property type="entry name" value="ZIP_Transporter"/>
</dbReference>
<evidence type="ECO:0000256" key="12">
    <source>
        <dbReference type="ARBA" id="ARBA00022906"/>
    </source>
</evidence>
<evidence type="ECO:0000256" key="13">
    <source>
        <dbReference type="ARBA" id="ARBA00022989"/>
    </source>
</evidence>
<dbReference type="GO" id="GO:0016324">
    <property type="term" value="C:apical plasma membrane"/>
    <property type="evidence" value="ECO:0007669"/>
    <property type="project" value="UniProtKB-SubCell"/>
</dbReference>
<evidence type="ECO:0000256" key="19">
    <source>
        <dbReference type="ARBA" id="ARBA00042777"/>
    </source>
</evidence>
<evidence type="ECO:0000256" key="21">
    <source>
        <dbReference type="SAM" id="MobiDB-lite"/>
    </source>
</evidence>
<evidence type="ECO:0000256" key="18">
    <source>
        <dbReference type="ARBA" id="ARBA00041703"/>
    </source>
</evidence>
<dbReference type="InterPro" id="IPR049406">
    <property type="entry name" value="ZIP4_12_EF-hand"/>
</dbReference>
<evidence type="ECO:0000313" key="26">
    <source>
        <dbReference type="RefSeq" id="XP_028389420.2"/>
    </source>
</evidence>
<comment type="subcellular location">
    <subcellularLocation>
        <location evidence="2">Apical cell membrane</location>
        <topology evidence="2">Multi-pass membrane protein</topology>
    </subcellularLocation>
    <subcellularLocation>
        <location evidence="1">Recycling endosome membrane</location>
        <topology evidence="1">Multi-pass membrane protein</topology>
    </subcellularLocation>
</comment>
<evidence type="ECO:0000256" key="5">
    <source>
        <dbReference type="ARBA" id="ARBA00022475"/>
    </source>
</evidence>
<dbReference type="AlphaFoldDB" id="A0A6J2NHT3"/>
<keyword evidence="15 22" id="KW-0472">Membrane</keyword>
<evidence type="ECO:0000256" key="15">
    <source>
        <dbReference type="ARBA" id="ARBA00023136"/>
    </source>
</evidence>
<evidence type="ECO:0000256" key="10">
    <source>
        <dbReference type="ARBA" id="ARBA00022833"/>
    </source>
</evidence>
<evidence type="ECO:0000256" key="3">
    <source>
        <dbReference type="ARBA" id="ARBA00006939"/>
    </source>
</evidence>
<dbReference type="GO" id="GO:0140410">
    <property type="term" value="F:monoatomic cation:bicarbonate symporter activity"/>
    <property type="evidence" value="ECO:0007669"/>
    <property type="project" value="TreeGrafter"/>
</dbReference>
<evidence type="ECO:0000256" key="7">
    <source>
        <dbReference type="ARBA" id="ARBA00022723"/>
    </source>
</evidence>
<feature type="region of interest" description="Disordered" evidence="21">
    <location>
        <begin position="609"/>
        <end position="631"/>
    </location>
</feature>
<evidence type="ECO:0000256" key="17">
    <source>
        <dbReference type="ARBA" id="ARBA00039394"/>
    </source>
</evidence>
<dbReference type="PANTHER" id="PTHR12191">
    <property type="entry name" value="SOLUTE CARRIER FAMILY 39"/>
    <property type="match status" value="1"/>
</dbReference>
<dbReference type="FunCoup" id="A0A6J2NHT3">
    <property type="interactions" value="12"/>
</dbReference>
<comment type="function">
    <text evidence="20">Selective transporter that mediates the uptake of Zn(2+). Plays an essential role for dietary zinc uptake from small intestine. The Zn(2+) uniporter activity is regulated by zinc availability. Also exhibits polyspecific binding and transport of Cu(2+), Cd(2+) and possibly Ni(2+) but at higher concentrations.</text>
</comment>
<evidence type="ECO:0000256" key="20">
    <source>
        <dbReference type="ARBA" id="ARBA00055808"/>
    </source>
</evidence>
<evidence type="ECO:0000256" key="22">
    <source>
        <dbReference type="SAM" id="Phobius"/>
    </source>
</evidence>
<dbReference type="GO" id="GO:0071578">
    <property type="term" value="P:zinc ion import across plasma membrane"/>
    <property type="evidence" value="ECO:0007669"/>
    <property type="project" value="TreeGrafter"/>
</dbReference>
<feature type="transmembrane region" description="Helical" evidence="22">
    <location>
        <begin position="767"/>
        <end position="790"/>
    </location>
</feature>
<evidence type="ECO:0000256" key="8">
    <source>
        <dbReference type="ARBA" id="ARBA00022729"/>
    </source>
</evidence>
<dbReference type="InParanoid" id="A0A6J2NHT3"/>